<name>A0A1S6HR52_9GAMM</name>
<reference evidence="1 2" key="1">
    <citation type="submission" date="2016-03" db="EMBL/GenBank/DDBJ databases">
        <title>Complete genome sequence of Shewanella psychrophila WP2, a deep sea bacterium isolated from west Pacific sediment.</title>
        <authorList>
            <person name="Xu G."/>
            <person name="Jian H."/>
        </authorList>
    </citation>
    <scope>NUCLEOTIDE SEQUENCE [LARGE SCALE GENOMIC DNA]</scope>
    <source>
        <strain evidence="1 2">WP2</strain>
    </source>
</reference>
<gene>
    <name evidence="1" type="ORF">Sps_02856</name>
</gene>
<proteinExistence type="predicted"/>
<organism evidence="1 2">
    <name type="scientific">Shewanella psychrophila</name>
    <dbReference type="NCBI Taxonomy" id="225848"/>
    <lineage>
        <taxon>Bacteria</taxon>
        <taxon>Pseudomonadati</taxon>
        <taxon>Pseudomonadota</taxon>
        <taxon>Gammaproteobacteria</taxon>
        <taxon>Alteromonadales</taxon>
        <taxon>Shewanellaceae</taxon>
        <taxon>Shewanella</taxon>
    </lineage>
</organism>
<dbReference type="EMBL" id="CP014782">
    <property type="protein sequence ID" value="AQS38005.1"/>
    <property type="molecule type" value="Genomic_DNA"/>
</dbReference>
<protein>
    <submittedName>
        <fullName evidence="1">Uncharacterized protein</fullName>
    </submittedName>
</protein>
<accession>A0A1S6HR52</accession>
<dbReference type="KEGG" id="spsw:Sps_02856"/>
<dbReference type="AlphaFoldDB" id="A0A1S6HR52"/>
<keyword evidence="2" id="KW-1185">Reference proteome</keyword>
<sequence>MDVASESLGNFDWSLRPVLNACNFAGAKEDEDEQFSLPWCGMEFHDFRPNEVWKGMSPLVISNTSSNVQSYKLAPQYQIGFKVKKKEKYPMSSRPHFGIEYTILR</sequence>
<dbReference type="Proteomes" id="UP000189545">
    <property type="component" value="Chromosome"/>
</dbReference>
<evidence type="ECO:0000313" key="1">
    <source>
        <dbReference type="EMBL" id="AQS38005.1"/>
    </source>
</evidence>
<evidence type="ECO:0000313" key="2">
    <source>
        <dbReference type="Proteomes" id="UP000189545"/>
    </source>
</evidence>